<dbReference type="Pfam" id="PF04230">
    <property type="entry name" value="PS_pyruv_trans"/>
    <property type="match status" value="1"/>
</dbReference>
<sequence>MTEAATGVSYASTAAVASTARLIESLSTRATAAVADLLPPGTTDVALLDFPYHRNSGDSAIWLGVRQILRQLGVRVAYVADTARYRPDRLREALPEGPVLLLGGGNFGDLWPGHQELRVRVLRDFPDRTVIQLPQSISFRSRTALSEAQRVTAAHPHFTLMVRERRSLSFATENFDVPLVFAPDSALANGPLRPPRPVRPDGVLCLARDDVEGTGAIAGVAGPGIRRADWGMRGLPAARWRAAKALPKLERHALGRHPDAHRAARPALHAAYETMAKISVGTATSLLCTARYVVTDRLHAHILCLLLGIPHSVFDNSYGKVSGTFEAWTSDSDLVHWATSADEALERCREFAP</sequence>
<dbReference type="Proteomes" id="UP000179769">
    <property type="component" value="Unassembled WGS sequence"/>
</dbReference>
<reference evidence="3" key="1">
    <citation type="submission" date="2016-07" db="EMBL/GenBank/DDBJ databases">
        <title>Frankia sp. NRRL B-16219 Genome sequencing.</title>
        <authorList>
            <person name="Ghodhbane-Gtari F."/>
            <person name="Swanson E."/>
            <person name="Gueddou A."/>
            <person name="Louati M."/>
            <person name="Nouioui I."/>
            <person name="Hezbri K."/>
            <person name="Abebe-Akele F."/>
            <person name="Simpson S."/>
            <person name="Morris K."/>
            <person name="Thomas K."/>
            <person name="Gtari M."/>
            <person name="Tisa L.S."/>
        </authorList>
    </citation>
    <scope>NUCLEOTIDE SEQUENCE [LARGE SCALE GENOMIC DNA]</scope>
    <source>
        <strain evidence="3">NRRL B-16219</strain>
    </source>
</reference>
<keyword evidence="3" id="KW-1185">Reference proteome</keyword>
<dbReference type="RefSeq" id="WP_071059136.1">
    <property type="nucleotide sequence ID" value="NZ_JBFLUH010000007.1"/>
</dbReference>
<evidence type="ECO:0000259" key="1">
    <source>
        <dbReference type="Pfam" id="PF04230"/>
    </source>
</evidence>
<dbReference type="InterPro" id="IPR007345">
    <property type="entry name" value="Polysacch_pyruvyl_Trfase"/>
</dbReference>
<gene>
    <name evidence="2" type="ORF">BBK14_00190</name>
</gene>
<accession>A0A1S1RJ29</accession>
<dbReference type="AlphaFoldDB" id="A0A1S1RJ29"/>
<organism evidence="2 3">
    <name type="scientific">Parafrankia soli</name>
    <dbReference type="NCBI Taxonomy" id="2599596"/>
    <lineage>
        <taxon>Bacteria</taxon>
        <taxon>Bacillati</taxon>
        <taxon>Actinomycetota</taxon>
        <taxon>Actinomycetes</taxon>
        <taxon>Frankiales</taxon>
        <taxon>Frankiaceae</taxon>
        <taxon>Parafrankia</taxon>
    </lineage>
</organism>
<evidence type="ECO:0000313" key="3">
    <source>
        <dbReference type="Proteomes" id="UP000179769"/>
    </source>
</evidence>
<proteinExistence type="predicted"/>
<dbReference type="GO" id="GO:0016740">
    <property type="term" value="F:transferase activity"/>
    <property type="evidence" value="ECO:0007669"/>
    <property type="project" value="UniProtKB-KW"/>
</dbReference>
<protein>
    <submittedName>
        <fullName evidence="2">Polysaccharide pyruvyl transferase</fullName>
    </submittedName>
</protein>
<comment type="caution">
    <text evidence="2">The sequence shown here is derived from an EMBL/GenBank/DDBJ whole genome shotgun (WGS) entry which is preliminary data.</text>
</comment>
<dbReference type="OrthoDB" id="5242601at2"/>
<name>A0A1S1RJ29_9ACTN</name>
<dbReference type="EMBL" id="MAXA01000001">
    <property type="protein sequence ID" value="OHV46743.1"/>
    <property type="molecule type" value="Genomic_DNA"/>
</dbReference>
<evidence type="ECO:0000313" key="2">
    <source>
        <dbReference type="EMBL" id="OHV46743.1"/>
    </source>
</evidence>
<feature type="domain" description="Polysaccharide pyruvyl transferase" evidence="1">
    <location>
        <begin position="55"/>
        <end position="318"/>
    </location>
</feature>
<keyword evidence="2" id="KW-0808">Transferase</keyword>